<evidence type="ECO:0000313" key="10">
    <source>
        <dbReference type="Proteomes" id="UP000235786"/>
    </source>
</evidence>
<sequence>MTFNQGTRGDVYLTDRDGQDDSLYGLNYHTSSEYCYPLGYSPQSPAKSPGWAFSPIAVPTSPYMESPLPGVGFYADSTWDPFEQSFSSVQNSVENGNFLPYGYQATYSSNTQTGTQPYVSLAAINESTTFDDVLDDRISSGPYEISPLSSPITNCQSEESRWASRSNSTSSGSSKPVTPTKRRKSSGKGSHSSHSHSRSKSESIPRLRSTTQSSRPTTSSSSSSSSKSPPVSDDSKGRTNHNQVEKQYRNRLNGQFEMLLSALPSEDGSDGARSRVSKAEVLMLAKRHIVELEREKMMLEGQHHALEGDVEDLKKKFMEMGGVCMP</sequence>
<evidence type="ECO:0000256" key="7">
    <source>
        <dbReference type="SAM" id="MobiDB-lite"/>
    </source>
</evidence>
<dbReference type="InterPro" id="IPR011598">
    <property type="entry name" value="bHLH_dom"/>
</dbReference>
<evidence type="ECO:0000256" key="5">
    <source>
        <dbReference type="ARBA" id="ARBA00023242"/>
    </source>
</evidence>
<keyword evidence="10" id="KW-1185">Reference proteome</keyword>
<keyword evidence="6" id="KW-0175">Coiled coil</keyword>
<reference evidence="9 10" key="1">
    <citation type="submission" date="2016-04" db="EMBL/GenBank/DDBJ databases">
        <title>A degradative enzymes factory behind the ericoid mycorrhizal symbiosis.</title>
        <authorList>
            <consortium name="DOE Joint Genome Institute"/>
            <person name="Martino E."/>
            <person name="Morin E."/>
            <person name="Grelet G."/>
            <person name="Kuo A."/>
            <person name="Kohler A."/>
            <person name="Daghino S."/>
            <person name="Barry K."/>
            <person name="Choi C."/>
            <person name="Cichocki N."/>
            <person name="Clum A."/>
            <person name="Copeland A."/>
            <person name="Hainaut M."/>
            <person name="Haridas S."/>
            <person name="Labutti K."/>
            <person name="Lindquist E."/>
            <person name="Lipzen A."/>
            <person name="Khouja H.-R."/>
            <person name="Murat C."/>
            <person name="Ohm R."/>
            <person name="Olson A."/>
            <person name="Spatafora J."/>
            <person name="Veneault-Fourrey C."/>
            <person name="Henrissat B."/>
            <person name="Grigoriev I."/>
            <person name="Martin F."/>
            <person name="Perotto S."/>
        </authorList>
    </citation>
    <scope>NUCLEOTIDE SEQUENCE [LARGE SCALE GENOMIC DNA]</scope>
    <source>
        <strain evidence="9 10">F</strain>
    </source>
</reference>
<dbReference type="PROSITE" id="PS50888">
    <property type="entry name" value="BHLH"/>
    <property type="match status" value="1"/>
</dbReference>
<dbReference type="EMBL" id="KZ613938">
    <property type="protein sequence ID" value="PMD47513.1"/>
    <property type="molecule type" value="Genomic_DNA"/>
</dbReference>
<evidence type="ECO:0000313" key="9">
    <source>
        <dbReference type="EMBL" id="PMD47513.1"/>
    </source>
</evidence>
<dbReference type="SMART" id="SM00353">
    <property type="entry name" value="HLH"/>
    <property type="match status" value="1"/>
</dbReference>
<dbReference type="GO" id="GO:0000981">
    <property type="term" value="F:DNA-binding transcription factor activity, RNA polymerase II-specific"/>
    <property type="evidence" value="ECO:0007669"/>
    <property type="project" value="TreeGrafter"/>
</dbReference>
<feature type="compositionally biased region" description="Basic residues" evidence="7">
    <location>
        <begin position="180"/>
        <end position="198"/>
    </location>
</feature>
<evidence type="ECO:0000256" key="4">
    <source>
        <dbReference type="ARBA" id="ARBA00023163"/>
    </source>
</evidence>
<feature type="compositionally biased region" description="Low complexity" evidence="7">
    <location>
        <begin position="206"/>
        <end position="232"/>
    </location>
</feature>
<dbReference type="STRING" id="1149755.A0A2J6S9S6"/>
<feature type="compositionally biased region" description="Polar residues" evidence="7">
    <location>
        <begin position="147"/>
        <end position="157"/>
    </location>
</feature>
<dbReference type="GO" id="GO:0005634">
    <property type="term" value="C:nucleus"/>
    <property type="evidence" value="ECO:0007669"/>
    <property type="project" value="UniProtKB-SubCell"/>
</dbReference>
<evidence type="ECO:0000256" key="1">
    <source>
        <dbReference type="ARBA" id="ARBA00004123"/>
    </source>
</evidence>
<keyword evidence="4" id="KW-0804">Transcription</keyword>
<dbReference type="InterPro" id="IPR036638">
    <property type="entry name" value="HLH_DNA-bd_sf"/>
</dbReference>
<name>A0A2J6S9S6_HYAVF</name>
<keyword evidence="5" id="KW-0539">Nucleus</keyword>
<accession>A0A2J6S9S6</accession>
<protein>
    <recommendedName>
        <fullName evidence="8">BHLH domain-containing protein</fullName>
    </recommendedName>
</protein>
<feature type="region of interest" description="Disordered" evidence="7">
    <location>
        <begin position="142"/>
        <end position="241"/>
    </location>
</feature>
<keyword evidence="2" id="KW-0805">Transcription regulation</keyword>
<gene>
    <name evidence="9" type="ORF">L207DRAFT_628147</name>
</gene>
<organism evidence="9 10">
    <name type="scientific">Hyaloscypha variabilis (strain UAMH 11265 / GT02V1 / F)</name>
    <name type="common">Meliniomyces variabilis</name>
    <dbReference type="NCBI Taxonomy" id="1149755"/>
    <lineage>
        <taxon>Eukaryota</taxon>
        <taxon>Fungi</taxon>
        <taxon>Dikarya</taxon>
        <taxon>Ascomycota</taxon>
        <taxon>Pezizomycotina</taxon>
        <taxon>Leotiomycetes</taxon>
        <taxon>Helotiales</taxon>
        <taxon>Hyaloscyphaceae</taxon>
        <taxon>Hyaloscypha</taxon>
        <taxon>Hyaloscypha variabilis</taxon>
    </lineage>
</organism>
<evidence type="ECO:0000256" key="2">
    <source>
        <dbReference type="ARBA" id="ARBA00023015"/>
    </source>
</evidence>
<dbReference type="Pfam" id="PF00010">
    <property type="entry name" value="HLH"/>
    <property type="match status" value="1"/>
</dbReference>
<feature type="domain" description="BHLH" evidence="8">
    <location>
        <begin position="236"/>
        <end position="292"/>
    </location>
</feature>
<dbReference type="AlphaFoldDB" id="A0A2J6S9S6"/>
<proteinExistence type="predicted"/>
<dbReference type="GO" id="GO:0000978">
    <property type="term" value="F:RNA polymerase II cis-regulatory region sequence-specific DNA binding"/>
    <property type="evidence" value="ECO:0007669"/>
    <property type="project" value="TreeGrafter"/>
</dbReference>
<keyword evidence="3" id="KW-0238">DNA-binding</keyword>
<dbReference type="GO" id="GO:0046983">
    <property type="term" value="F:protein dimerization activity"/>
    <property type="evidence" value="ECO:0007669"/>
    <property type="project" value="InterPro"/>
</dbReference>
<dbReference type="Proteomes" id="UP000235786">
    <property type="component" value="Unassembled WGS sequence"/>
</dbReference>
<evidence type="ECO:0000259" key="8">
    <source>
        <dbReference type="PROSITE" id="PS50888"/>
    </source>
</evidence>
<dbReference type="PANTHER" id="PTHR11969:SF54">
    <property type="entry name" value="MAD-LIKE PROTEIN 1"/>
    <property type="match status" value="1"/>
</dbReference>
<dbReference type="Gene3D" id="4.10.280.10">
    <property type="entry name" value="Helix-loop-helix DNA-binding domain"/>
    <property type="match status" value="1"/>
</dbReference>
<feature type="coiled-coil region" evidence="6">
    <location>
        <begin position="282"/>
        <end position="316"/>
    </location>
</feature>
<dbReference type="PANTHER" id="PTHR11969">
    <property type="entry name" value="MAX DIMERIZATION, MAD"/>
    <property type="match status" value="1"/>
</dbReference>
<feature type="compositionally biased region" description="Low complexity" evidence="7">
    <location>
        <begin position="163"/>
        <end position="174"/>
    </location>
</feature>
<dbReference type="OrthoDB" id="3542681at2759"/>
<comment type="subcellular location">
    <subcellularLocation>
        <location evidence="1">Nucleus</location>
    </subcellularLocation>
</comment>
<evidence type="ECO:0000256" key="6">
    <source>
        <dbReference type="SAM" id="Coils"/>
    </source>
</evidence>
<evidence type="ECO:0000256" key="3">
    <source>
        <dbReference type="ARBA" id="ARBA00023125"/>
    </source>
</evidence>
<dbReference type="SUPFAM" id="SSF47459">
    <property type="entry name" value="HLH, helix-loop-helix DNA-binding domain"/>
    <property type="match status" value="1"/>
</dbReference>